<dbReference type="EMBL" id="LT838272">
    <property type="protein sequence ID" value="SMB96669.1"/>
    <property type="molecule type" value="Genomic_DNA"/>
</dbReference>
<evidence type="ECO:0008006" key="3">
    <source>
        <dbReference type="Google" id="ProtNLM"/>
    </source>
</evidence>
<dbReference type="AlphaFoldDB" id="A0A1W1VTI5"/>
<name>A0A1W1VTI5_9FIRM</name>
<dbReference type="Proteomes" id="UP000192569">
    <property type="component" value="Chromosome I"/>
</dbReference>
<organism evidence="1 2">
    <name type="scientific">Thermanaeromonas toyohensis ToBE</name>
    <dbReference type="NCBI Taxonomy" id="698762"/>
    <lineage>
        <taxon>Bacteria</taxon>
        <taxon>Bacillati</taxon>
        <taxon>Bacillota</taxon>
        <taxon>Clostridia</taxon>
        <taxon>Neomoorellales</taxon>
        <taxon>Neomoorellaceae</taxon>
        <taxon>Thermanaeromonas</taxon>
    </lineage>
</organism>
<evidence type="ECO:0000313" key="2">
    <source>
        <dbReference type="Proteomes" id="UP000192569"/>
    </source>
</evidence>
<protein>
    <recommendedName>
        <fullName evidence="3">Alpha-galactosidase NEW3 domain-containing protein</fullName>
    </recommendedName>
</protein>
<keyword evidence="2" id="KW-1185">Reference proteome</keyword>
<sequence length="202" mass="21565">MKGVRGLCVLLAGLILFIAGAWFLPAAAEGGEHRWLAAGLSPVKVELRMPLACAEERKVFLTAVNLGDVPCEVEIRPVHPPTGVLPQGERVAPLEWVEVSPESAYLEPGRSEYVAVTLKPAADARGRYFAVVAAKASLPGGTFDVSTVSYSTIGFSVQPGAQIKRLALKYGPLFVLVFGTGLYFARFAPRKLISGKESRKAG</sequence>
<dbReference type="InterPro" id="IPR013783">
    <property type="entry name" value="Ig-like_fold"/>
</dbReference>
<reference evidence="1 2" key="1">
    <citation type="submission" date="2017-04" db="EMBL/GenBank/DDBJ databases">
        <authorList>
            <person name="Afonso C.L."/>
            <person name="Miller P.J."/>
            <person name="Scott M.A."/>
            <person name="Spackman E."/>
            <person name="Goraichik I."/>
            <person name="Dimitrov K.M."/>
            <person name="Suarez D.L."/>
            <person name="Swayne D.E."/>
        </authorList>
    </citation>
    <scope>NUCLEOTIDE SEQUENCE [LARGE SCALE GENOMIC DNA]</scope>
    <source>
        <strain evidence="1 2">ToBE</strain>
    </source>
</reference>
<evidence type="ECO:0000313" key="1">
    <source>
        <dbReference type="EMBL" id="SMB96669.1"/>
    </source>
</evidence>
<dbReference type="RefSeq" id="WP_084665194.1">
    <property type="nucleotide sequence ID" value="NZ_LT838272.1"/>
</dbReference>
<proteinExistence type="predicted"/>
<gene>
    <name evidence="1" type="ORF">SAMN00808754_1581</name>
</gene>
<dbReference type="Gene3D" id="2.60.40.10">
    <property type="entry name" value="Immunoglobulins"/>
    <property type="match status" value="1"/>
</dbReference>
<accession>A0A1W1VTI5</accession>
<dbReference type="STRING" id="698762.SAMN00808754_1581"/>